<protein>
    <submittedName>
        <fullName evidence="1">Uncharacterized protein</fullName>
    </submittedName>
</protein>
<gene>
    <name evidence="1" type="ORF">FB45DRAFT_867876</name>
</gene>
<accession>A0AAD7FK54</accession>
<evidence type="ECO:0000313" key="1">
    <source>
        <dbReference type="EMBL" id="KAJ7628910.1"/>
    </source>
</evidence>
<keyword evidence="2" id="KW-1185">Reference proteome</keyword>
<name>A0AAD7FK54_9AGAR</name>
<reference evidence="1" key="1">
    <citation type="submission" date="2023-03" db="EMBL/GenBank/DDBJ databases">
        <title>Massive genome expansion in bonnet fungi (Mycena s.s.) driven by repeated elements and novel gene families across ecological guilds.</title>
        <authorList>
            <consortium name="Lawrence Berkeley National Laboratory"/>
            <person name="Harder C.B."/>
            <person name="Miyauchi S."/>
            <person name="Viragh M."/>
            <person name="Kuo A."/>
            <person name="Thoen E."/>
            <person name="Andreopoulos B."/>
            <person name="Lu D."/>
            <person name="Skrede I."/>
            <person name="Drula E."/>
            <person name="Henrissat B."/>
            <person name="Morin E."/>
            <person name="Kohler A."/>
            <person name="Barry K."/>
            <person name="LaButti K."/>
            <person name="Morin E."/>
            <person name="Salamov A."/>
            <person name="Lipzen A."/>
            <person name="Mereny Z."/>
            <person name="Hegedus B."/>
            <person name="Baldrian P."/>
            <person name="Stursova M."/>
            <person name="Weitz H."/>
            <person name="Taylor A."/>
            <person name="Grigoriev I.V."/>
            <person name="Nagy L.G."/>
            <person name="Martin F."/>
            <person name="Kauserud H."/>
        </authorList>
    </citation>
    <scope>NUCLEOTIDE SEQUENCE</scope>
    <source>
        <strain evidence="1">9284</strain>
    </source>
</reference>
<comment type="caution">
    <text evidence="1">The sequence shown here is derived from an EMBL/GenBank/DDBJ whole genome shotgun (WGS) entry which is preliminary data.</text>
</comment>
<dbReference type="Proteomes" id="UP001221142">
    <property type="component" value="Unassembled WGS sequence"/>
</dbReference>
<sequence length="356" mass="39925">MSIQDIVYGKGTGYLTANPFPPFNTVATLTPCGMASWMHFPWTAFVTEFPDSSWSLARPAAGCILPCYLLALGGCRVDAEKVKDKVGRVFGGEWWGPGGGEGGVQQGQSTAFMQVWLQTHHGYTCQLAQQDRSREAAVLKEPNIAWWNGGTARGGGGDKEQADRVYDHVKSKVRVYGSSAPPGHGTRSIPSQRQFHTALSKEGSDVKPYGLQQMIYKVRETSIPAPKDHSDAEILGSDTSKLDKLHRLQALTEPAGDVRMDDWEDLETINMDAIMRGKERIELSHAGGELQAELEWQLEEELEVKKWKYPEFRTRCDHTEIQTQEFEIQMPEMLTAYLRCRPLVDLVQRTILWHSD</sequence>
<dbReference type="EMBL" id="JARKIF010000010">
    <property type="protein sequence ID" value="KAJ7628910.1"/>
    <property type="molecule type" value="Genomic_DNA"/>
</dbReference>
<proteinExistence type="predicted"/>
<evidence type="ECO:0000313" key="2">
    <source>
        <dbReference type="Proteomes" id="UP001221142"/>
    </source>
</evidence>
<organism evidence="1 2">
    <name type="scientific">Roridomyces roridus</name>
    <dbReference type="NCBI Taxonomy" id="1738132"/>
    <lineage>
        <taxon>Eukaryota</taxon>
        <taxon>Fungi</taxon>
        <taxon>Dikarya</taxon>
        <taxon>Basidiomycota</taxon>
        <taxon>Agaricomycotina</taxon>
        <taxon>Agaricomycetes</taxon>
        <taxon>Agaricomycetidae</taxon>
        <taxon>Agaricales</taxon>
        <taxon>Marasmiineae</taxon>
        <taxon>Mycenaceae</taxon>
        <taxon>Roridomyces</taxon>
    </lineage>
</organism>
<dbReference type="AlphaFoldDB" id="A0AAD7FK54"/>